<proteinExistence type="predicted"/>
<reference evidence="3" key="1">
    <citation type="journal article" date="2019" name="Int. J. Syst. Evol. Microbiol.">
        <title>The Global Catalogue of Microorganisms (GCM) 10K type strain sequencing project: providing services to taxonomists for standard genome sequencing and annotation.</title>
        <authorList>
            <consortium name="The Broad Institute Genomics Platform"/>
            <consortium name="The Broad Institute Genome Sequencing Center for Infectious Disease"/>
            <person name="Wu L."/>
            <person name="Ma J."/>
        </authorList>
    </citation>
    <scope>NUCLEOTIDE SEQUENCE [LARGE SCALE GENOMIC DNA]</scope>
    <source>
        <strain evidence="3">KCTC 42984</strain>
    </source>
</reference>
<dbReference type="Gene3D" id="3.40.50.300">
    <property type="entry name" value="P-loop containing nucleotide triphosphate hydrolases"/>
    <property type="match status" value="1"/>
</dbReference>
<sequence>MALKVIGAGLGRTGTLSLKLALEHLGFGPCYHMTEIMGHARQRMPQWLEVVAGRPDWDAVFEGFHATVDYPTCTYWRELAAHYPEARIILSDRDAESWYASVRETIFAPRNIAGFLNSPVREFMLGAVVGPFVDRLDDRDFMIDWFNRWRDEVIAGLPPERLLVHRAADGWEPLCRFLGVPVPDEPYPRVNSKADMQGSAEGGEPGGERTLPTSPEAMEERFQAYLASMNRMAWG</sequence>
<dbReference type="PANTHER" id="PTHR36978">
    <property type="entry name" value="P-LOOP CONTAINING NUCLEOTIDE TRIPHOSPHATE HYDROLASE"/>
    <property type="match status" value="1"/>
</dbReference>
<evidence type="ECO:0000256" key="1">
    <source>
        <dbReference type="SAM" id="MobiDB-lite"/>
    </source>
</evidence>
<dbReference type="Pfam" id="PF17784">
    <property type="entry name" value="Sulfotransfer_4"/>
    <property type="match status" value="1"/>
</dbReference>
<keyword evidence="2" id="KW-0808">Transferase</keyword>
<dbReference type="InterPro" id="IPR040632">
    <property type="entry name" value="Sulfotransfer_4"/>
</dbReference>
<dbReference type="PANTHER" id="PTHR36978:SF4">
    <property type="entry name" value="P-LOOP CONTAINING NUCLEOSIDE TRIPHOSPHATE HYDROLASE PROTEIN"/>
    <property type="match status" value="1"/>
</dbReference>
<protein>
    <submittedName>
        <fullName evidence="2">Sulfotransferase family protein</fullName>
        <ecNumber evidence="2">2.8.2.-</ecNumber>
    </submittedName>
</protein>
<dbReference type="Proteomes" id="UP001595604">
    <property type="component" value="Unassembled WGS sequence"/>
</dbReference>
<accession>A0ABV7IPA5</accession>
<organism evidence="2 3">
    <name type="scientific">Novosphingobium bradum</name>
    <dbReference type="NCBI Taxonomy" id="1737444"/>
    <lineage>
        <taxon>Bacteria</taxon>
        <taxon>Pseudomonadati</taxon>
        <taxon>Pseudomonadota</taxon>
        <taxon>Alphaproteobacteria</taxon>
        <taxon>Sphingomonadales</taxon>
        <taxon>Sphingomonadaceae</taxon>
        <taxon>Novosphingobium</taxon>
    </lineage>
</organism>
<dbReference type="GO" id="GO:0016740">
    <property type="term" value="F:transferase activity"/>
    <property type="evidence" value="ECO:0007669"/>
    <property type="project" value="UniProtKB-KW"/>
</dbReference>
<dbReference type="EC" id="2.8.2.-" evidence="2"/>
<feature type="region of interest" description="Disordered" evidence="1">
    <location>
        <begin position="188"/>
        <end position="215"/>
    </location>
</feature>
<name>A0ABV7IPA5_9SPHN</name>
<keyword evidence="3" id="KW-1185">Reference proteome</keyword>
<gene>
    <name evidence="2" type="ORF">ACFOD9_09630</name>
</gene>
<dbReference type="InterPro" id="IPR027417">
    <property type="entry name" value="P-loop_NTPase"/>
</dbReference>
<comment type="caution">
    <text evidence="2">The sequence shown here is derived from an EMBL/GenBank/DDBJ whole genome shotgun (WGS) entry which is preliminary data.</text>
</comment>
<evidence type="ECO:0000313" key="3">
    <source>
        <dbReference type="Proteomes" id="UP001595604"/>
    </source>
</evidence>
<evidence type="ECO:0000313" key="2">
    <source>
        <dbReference type="EMBL" id="MFC3174513.1"/>
    </source>
</evidence>
<dbReference type="EMBL" id="JBHRTQ010000007">
    <property type="protein sequence ID" value="MFC3174513.1"/>
    <property type="molecule type" value="Genomic_DNA"/>
</dbReference>
<dbReference type="SUPFAM" id="SSF52540">
    <property type="entry name" value="P-loop containing nucleoside triphosphate hydrolases"/>
    <property type="match status" value="1"/>
</dbReference>
<dbReference type="RefSeq" id="WP_379509864.1">
    <property type="nucleotide sequence ID" value="NZ_JBHRTQ010000007.1"/>
</dbReference>